<dbReference type="HOGENOM" id="CLU_2030430_0_0_1"/>
<dbReference type="AlphaFoldDB" id="A0A0E0CGE4"/>
<reference evidence="1" key="1">
    <citation type="submission" date="2015-04" db="UniProtKB">
        <authorList>
            <consortium name="EnsemblPlants"/>
        </authorList>
    </citation>
    <scope>IDENTIFICATION</scope>
</reference>
<sequence length="122" mass="13419">MATRRTETKTSIQQCASALLSILYKGMKPDQKARVNGVEFGELVLPGRGRIAVSADSVHRVFGLPNGGDPVPYEFDSTADAFIDSPYGLTGKQRKGKERQELQTMVVNQESQEIFMANKLEA</sequence>
<accession>A0A0E0CGE4</accession>
<reference evidence="1" key="2">
    <citation type="submission" date="2018-05" db="EMBL/GenBank/DDBJ databases">
        <title>OmerRS3 (Oryza meridionalis Reference Sequence Version 3).</title>
        <authorList>
            <person name="Zhang J."/>
            <person name="Kudrna D."/>
            <person name="Lee S."/>
            <person name="Talag J."/>
            <person name="Welchert J."/>
            <person name="Wing R.A."/>
        </authorList>
    </citation>
    <scope>NUCLEOTIDE SEQUENCE [LARGE SCALE GENOMIC DNA]</scope>
    <source>
        <strain evidence="1">cv. OR44</strain>
    </source>
</reference>
<protein>
    <submittedName>
        <fullName evidence="1">Uncharacterized protein</fullName>
    </submittedName>
</protein>
<keyword evidence="2" id="KW-1185">Reference proteome</keyword>
<dbReference type="Proteomes" id="UP000008021">
    <property type="component" value="Chromosome 2"/>
</dbReference>
<evidence type="ECO:0000313" key="2">
    <source>
        <dbReference type="Proteomes" id="UP000008021"/>
    </source>
</evidence>
<proteinExistence type="predicted"/>
<dbReference type="EnsemblPlants" id="OMERI02G06310.1">
    <property type="protein sequence ID" value="OMERI02G06310.1"/>
    <property type="gene ID" value="OMERI02G06310"/>
</dbReference>
<dbReference type="Gramene" id="OMERI02G06310.1">
    <property type="protein sequence ID" value="OMERI02G06310.1"/>
    <property type="gene ID" value="OMERI02G06310"/>
</dbReference>
<name>A0A0E0CGE4_9ORYZ</name>
<evidence type="ECO:0000313" key="1">
    <source>
        <dbReference type="EnsemblPlants" id="OMERI02G06310.1"/>
    </source>
</evidence>
<organism evidence="1">
    <name type="scientific">Oryza meridionalis</name>
    <dbReference type="NCBI Taxonomy" id="40149"/>
    <lineage>
        <taxon>Eukaryota</taxon>
        <taxon>Viridiplantae</taxon>
        <taxon>Streptophyta</taxon>
        <taxon>Embryophyta</taxon>
        <taxon>Tracheophyta</taxon>
        <taxon>Spermatophyta</taxon>
        <taxon>Magnoliopsida</taxon>
        <taxon>Liliopsida</taxon>
        <taxon>Poales</taxon>
        <taxon>Poaceae</taxon>
        <taxon>BOP clade</taxon>
        <taxon>Oryzoideae</taxon>
        <taxon>Oryzeae</taxon>
        <taxon>Oryzinae</taxon>
        <taxon>Oryza</taxon>
    </lineage>
</organism>